<reference evidence="2" key="1">
    <citation type="journal article" date="2020" name="Stud. Mycol.">
        <title>101 Dothideomycetes genomes: a test case for predicting lifestyles and emergence of pathogens.</title>
        <authorList>
            <person name="Haridas S."/>
            <person name="Albert R."/>
            <person name="Binder M."/>
            <person name="Bloem J."/>
            <person name="Labutti K."/>
            <person name="Salamov A."/>
            <person name="Andreopoulos B."/>
            <person name="Baker S."/>
            <person name="Barry K."/>
            <person name="Bills G."/>
            <person name="Bluhm B."/>
            <person name="Cannon C."/>
            <person name="Castanera R."/>
            <person name="Culley D."/>
            <person name="Daum C."/>
            <person name="Ezra D."/>
            <person name="Gonzalez J."/>
            <person name="Henrissat B."/>
            <person name="Kuo A."/>
            <person name="Liang C."/>
            <person name="Lipzen A."/>
            <person name="Lutzoni F."/>
            <person name="Magnuson J."/>
            <person name="Mondo S."/>
            <person name="Nolan M."/>
            <person name="Ohm R."/>
            <person name="Pangilinan J."/>
            <person name="Park H.-J."/>
            <person name="Ramirez L."/>
            <person name="Alfaro M."/>
            <person name="Sun H."/>
            <person name="Tritt A."/>
            <person name="Yoshinaga Y."/>
            <person name="Zwiers L.-H."/>
            <person name="Turgeon B."/>
            <person name="Goodwin S."/>
            <person name="Spatafora J."/>
            <person name="Crous P."/>
            <person name="Grigoriev I."/>
        </authorList>
    </citation>
    <scope>NUCLEOTIDE SEQUENCE</scope>
    <source>
        <strain evidence="2">CBS 122681</strain>
    </source>
</reference>
<organism evidence="2 3">
    <name type="scientific">Lophiostoma macrostomum CBS 122681</name>
    <dbReference type="NCBI Taxonomy" id="1314788"/>
    <lineage>
        <taxon>Eukaryota</taxon>
        <taxon>Fungi</taxon>
        <taxon>Dikarya</taxon>
        <taxon>Ascomycota</taxon>
        <taxon>Pezizomycotina</taxon>
        <taxon>Dothideomycetes</taxon>
        <taxon>Pleosporomycetidae</taxon>
        <taxon>Pleosporales</taxon>
        <taxon>Lophiostomataceae</taxon>
        <taxon>Lophiostoma</taxon>
    </lineage>
</organism>
<dbReference type="EMBL" id="MU004305">
    <property type="protein sequence ID" value="KAF2659707.1"/>
    <property type="molecule type" value="Genomic_DNA"/>
</dbReference>
<feature type="compositionally biased region" description="Pro residues" evidence="1">
    <location>
        <begin position="16"/>
        <end position="26"/>
    </location>
</feature>
<protein>
    <submittedName>
        <fullName evidence="2">Uncharacterized protein</fullName>
    </submittedName>
</protein>
<feature type="region of interest" description="Disordered" evidence="1">
    <location>
        <begin position="1"/>
        <end position="30"/>
    </location>
</feature>
<accession>A0A6A6TKI1</accession>
<dbReference type="AlphaFoldDB" id="A0A6A6TKI1"/>
<dbReference type="Proteomes" id="UP000799324">
    <property type="component" value="Unassembled WGS sequence"/>
</dbReference>
<evidence type="ECO:0000256" key="1">
    <source>
        <dbReference type="SAM" id="MobiDB-lite"/>
    </source>
</evidence>
<dbReference type="OrthoDB" id="443772at2759"/>
<gene>
    <name evidence="2" type="ORF">K491DRAFT_675436</name>
</gene>
<proteinExistence type="predicted"/>
<evidence type="ECO:0000313" key="2">
    <source>
        <dbReference type="EMBL" id="KAF2659707.1"/>
    </source>
</evidence>
<evidence type="ECO:0000313" key="3">
    <source>
        <dbReference type="Proteomes" id="UP000799324"/>
    </source>
</evidence>
<name>A0A6A6TKI1_9PLEO</name>
<sequence>MSDLAFFSSDGSEDLSPPPPPPPPFPTDDFDVPARTLPNTIFYLTASTPHTDTFTIHGPSPTFAALLPAIQTASSSSPAAIEKLRILRADADFDFDGLGFTRFVVPLERGAFTLLQVVREVSEPVHEMLPGPVYTVTAHGPLEHDMGGMLRTVASGRSRGLATRSWIVGTWVDVETARDRARETMDGMLREESAGGQRITRSERMEPGGRRRWILLGMSARFVWEVKYEVDKVTHCENKPYWEKHQV</sequence>
<keyword evidence="3" id="KW-1185">Reference proteome</keyword>